<evidence type="ECO:0000256" key="1">
    <source>
        <dbReference type="ARBA" id="ARBA00004442"/>
    </source>
</evidence>
<evidence type="ECO:0000256" key="3">
    <source>
        <dbReference type="ARBA" id="ARBA00022729"/>
    </source>
</evidence>
<dbReference type="InterPro" id="IPR033985">
    <property type="entry name" value="SusD-like_N"/>
</dbReference>
<name>A0AA88K853_9BACT</name>
<gene>
    <name evidence="8" type="ORF">F0P96_01825</name>
</gene>
<dbReference type="Gene3D" id="2.20.20.130">
    <property type="match status" value="1"/>
</dbReference>
<evidence type="ECO:0000313" key="8">
    <source>
        <dbReference type="EMBL" id="KAA9339381.1"/>
    </source>
</evidence>
<comment type="caution">
    <text evidence="8">The sequence shown here is derived from an EMBL/GenBank/DDBJ whole genome shotgun (WGS) entry which is preliminary data.</text>
</comment>
<dbReference type="SUPFAM" id="SSF48452">
    <property type="entry name" value="TPR-like"/>
    <property type="match status" value="1"/>
</dbReference>
<dbReference type="InterPro" id="IPR012944">
    <property type="entry name" value="SusD_RagB_dom"/>
</dbReference>
<dbReference type="Pfam" id="PF07980">
    <property type="entry name" value="SusD_RagB"/>
    <property type="match status" value="1"/>
</dbReference>
<dbReference type="EMBL" id="VTWU01000001">
    <property type="protein sequence ID" value="KAA9339381.1"/>
    <property type="molecule type" value="Genomic_DNA"/>
</dbReference>
<dbReference type="InterPro" id="IPR011990">
    <property type="entry name" value="TPR-like_helical_dom_sf"/>
</dbReference>
<keyword evidence="9" id="KW-1185">Reference proteome</keyword>
<comment type="similarity">
    <text evidence="2">Belongs to the SusD family.</text>
</comment>
<evidence type="ECO:0000313" key="9">
    <source>
        <dbReference type="Proteomes" id="UP000326380"/>
    </source>
</evidence>
<evidence type="ECO:0000259" key="7">
    <source>
        <dbReference type="Pfam" id="PF14322"/>
    </source>
</evidence>
<sequence>MLMLRNTLSRYLALGCLAAGTVLTTSCEKYLDIKPTRELLFEQGFDTPAKVDAFLLSGYNRLQSANFYGGQVQIVSELLGDNLNFTAIQGSGGDADFRQRQFSIFSNPGSNIWENGYQAIANANLALEAVDKNLFTADQATKNRIKGEALFMRAIAHFELVRLFAKPYSNNPGSDPGIVLRTRVLSSNEAAQKVGRNTVGEVYAQVISDLQAAAGLLPTQNADRATSWAAKALLARVYLDQNDYSNAAQQADDVIQNGGFSLGTPPESVVGPFRQVGAGQRYSSVIFQIVNQQGSDQASSLRNAFYNYFGSSVRLYLNEGPNSISDALRQRGGLRYDSLVVVNEVSDPTTPTPYPYSNKFRGNDAFATNPANVPIIRLQEMYLTRAEARAAQGGASESAVRADVNAVRAAAGRPADNSTTGQQNLLALVRDERRLELFLENDRYHQLRRLQLPSRGIAFNSGRVLPIPLSEVNGNPNIEQNTGD</sequence>
<dbReference type="Pfam" id="PF14322">
    <property type="entry name" value="SusD-like_3"/>
    <property type="match status" value="1"/>
</dbReference>
<keyword evidence="4" id="KW-0472">Membrane</keyword>
<dbReference type="CDD" id="cd08977">
    <property type="entry name" value="SusD"/>
    <property type="match status" value="1"/>
</dbReference>
<keyword evidence="5" id="KW-0998">Cell outer membrane</keyword>
<proteinExistence type="inferred from homology"/>
<comment type="subcellular location">
    <subcellularLocation>
        <location evidence="1">Cell outer membrane</location>
    </subcellularLocation>
</comment>
<dbReference type="PROSITE" id="PS51257">
    <property type="entry name" value="PROKAR_LIPOPROTEIN"/>
    <property type="match status" value="1"/>
</dbReference>
<evidence type="ECO:0000259" key="6">
    <source>
        <dbReference type="Pfam" id="PF07980"/>
    </source>
</evidence>
<keyword evidence="3" id="KW-0732">Signal</keyword>
<evidence type="ECO:0000256" key="2">
    <source>
        <dbReference type="ARBA" id="ARBA00006275"/>
    </source>
</evidence>
<reference evidence="8 9" key="1">
    <citation type="submission" date="2019-09" db="EMBL/GenBank/DDBJ databases">
        <title>Genome sequence of Hymenobacter sp. M3.</title>
        <authorList>
            <person name="Srinivasan S."/>
        </authorList>
    </citation>
    <scope>NUCLEOTIDE SEQUENCE [LARGE SCALE GENOMIC DNA]</scope>
    <source>
        <strain evidence="8 9">M3</strain>
    </source>
</reference>
<dbReference type="Proteomes" id="UP000326380">
    <property type="component" value="Unassembled WGS sequence"/>
</dbReference>
<dbReference type="Gene3D" id="1.25.40.900">
    <property type="match status" value="1"/>
</dbReference>
<accession>A0AA88K853</accession>
<feature type="domain" description="RagB/SusD" evidence="6">
    <location>
        <begin position="355"/>
        <end position="450"/>
    </location>
</feature>
<evidence type="ECO:0000256" key="5">
    <source>
        <dbReference type="ARBA" id="ARBA00023237"/>
    </source>
</evidence>
<dbReference type="GO" id="GO:0009279">
    <property type="term" value="C:cell outer membrane"/>
    <property type="evidence" value="ECO:0007669"/>
    <property type="project" value="UniProtKB-SubCell"/>
</dbReference>
<protein>
    <submittedName>
        <fullName evidence="8">RagB/SusD family nutrient uptake outer membrane protein</fullName>
    </submittedName>
</protein>
<evidence type="ECO:0000256" key="4">
    <source>
        <dbReference type="ARBA" id="ARBA00023136"/>
    </source>
</evidence>
<dbReference type="AlphaFoldDB" id="A0AA88K853"/>
<organism evidence="8 9">
    <name type="scientific">Hymenobacter busanensis</name>
    <dbReference type="NCBI Taxonomy" id="2607656"/>
    <lineage>
        <taxon>Bacteria</taxon>
        <taxon>Pseudomonadati</taxon>
        <taxon>Bacteroidota</taxon>
        <taxon>Cytophagia</taxon>
        <taxon>Cytophagales</taxon>
        <taxon>Hymenobacteraceae</taxon>
        <taxon>Hymenobacter</taxon>
    </lineage>
</organism>
<dbReference type="Gene3D" id="1.25.40.390">
    <property type="match status" value="1"/>
</dbReference>
<feature type="domain" description="SusD-like N-terminal" evidence="7">
    <location>
        <begin position="29"/>
        <end position="239"/>
    </location>
</feature>